<dbReference type="SUPFAM" id="SSF51735">
    <property type="entry name" value="NAD(P)-binding Rossmann-fold domains"/>
    <property type="match status" value="1"/>
</dbReference>
<keyword evidence="1" id="KW-0812">Transmembrane</keyword>
<keyword evidence="4" id="KW-1185">Reference proteome</keyword>
<comment type="caution">
    <text evidence="3">The sequence shown here is derived from an EMBL/GenBank/DDBJ whole genome shotgun (WGS) entry which is preliminary data.</text>
</comment>
<proteinExistence type="predicted"/>
<organism evidence="3 4">
    <name type="scientific">Paracoccus aestuarii</name>
    <dbReference type="NCBI Taxonomy" id="453842"/>
    <lineage>
        <taxon>Bacteria</taxon>
        <taxon>Pseudomonadati</taxon>
        <taxon>Pseudomonadota</taxon>
        <taxon>Alphaproteobacteria</taxon>
        <taxon>Rhodobacterales</taxon>
        <taxon>Paracoccaceae</taxon>
        <taxon>Paracoccus</taxon>
    </lineage>
</organism>
<dbReference type="Pfam" id="PF02254">
    <property type="entry name" value="TrkA_N"/>
    <property type="match status" value="1"/>
</dbReference>
<feature type="transmembrane region" description="Helical" evidence="1">
    <location>
        <begin position="14"/>
        <end position="34"/>
    </location>
</feature>
<dbReference type="GO" id="GO:0006813">
    <property type="term" value="P:potassium ion transport"/>
    <property type="evidence" value="ECO:0007669"/>
    <property type="project" value="InterPro"/>
</dbReference>
<sequence>MSQRPLRRRLPRDWSGVLLIALALVSFTLGVIGFREYLGPGEDWSEVIYQSLQLFFLNFDKAPDEDVNLPLQVARFGAFVTAVWAILKAFFPQLRQRIRRWLRLRGKACAVILGYGPSGQAIGAALWQRDCGIRRVTAVHRTVTPELAARARLDGVLLIEGDPSDPRIMDRAYAAKAERIYVSDPDDLRAIDTAVAVRQHIPEPAKDIRVVLNDSAVAAQMAEASAAGFLGAPGLRWFSVADETARLLIADARFDRFALESGAERMHLVIVGGGSQGEAVAVEALLTAWRTGLGPPKITFLDREIGSVEARMRKRLPAWFAESGGAALYTGARPDLEFRECDAGTIDIARDLCFDGLRERVSGWVFAMGDDGLNLRASVVLHRAVMARHVDPAPIYVRIPTGHVEDAPDLSASPLGLAHTFGSIDSVIARSALLAEDPDSVPKILHEAYRKAEQEMFGRLSEVWSALPETKREANRALFRHAVLKIEDFGAVAAIRRDGVPVTEQGLAETLRRVDEILAYDRIDRGADARAWLKDGATLAEEDLRTAVLIRDAALCEHNRWTVERALAQFVPTARPDRALRDDVRRRHNNMHDWFDLGDAETRRYDLVMLRVLLSQKPAAGQVLHKAARVRTVFLAVDGTAKTCIAHVSGSGAAAGVDASELHLHLNARDDPASATTLVPAVMRCLAPHIDRRKQRPPARIRFDFPRQPGERVLALANLVAEELRGKLPETTRIDAFWNWRAAGSPVVGVVGHRDLTRFGGIGPVTERLRQCFMDLVMKRGVEAMVTGYAPGADRAAIEAWASLGLPNPSLLFPFAGHCSEGKRVFFTENPSDATAETTIEEEDIKKIADRSMLTICDGHIGQAGELLRRTNFLVFVIEHGGSTREGGTLDTLRRAEDIQREVILIEPRL</sequence>
<protein>
    <recommendedName>
        <fullName evidence="2">RCK N-terminal domain-containing protein</fullName>
    </recommendedName>
</protein>
<name>A0A419A2N7_9RHOB</name>
<evidence type="ECO:0000313" key="4">
    <source>
        <dbReference type="Proteomes" id="UP000285530"/>
    </source>
</evidence>
<accession>A0A419A2N7</accession>
<dbReference type="EMBL" id="QZEV01000002">
    <property type="protein sequence ID" value="RJL07289.1"/>
    <property type="molecule type" value="Genomic_DNA"/>
</dbReference>
<dbReference type="InterPro" id="IPR036291">
    <property type="entry name" value="NAD(P)-bd_dom_sf"/>
</dbReference>
<reference evidence="3 4" key="1">
    <citation type="submission" date="2018-09" db="EMBL/GenBank/DDBJ databases">
        <title>Paracoccus onubensis nov. sp. a moderate halophilic bacterium isolated from Gruta de las Maravillas (Aracena, Spain).</title>
        <authorList>
            <person name="Jurado V."/>
            <person name="Gutierrez-Patricio S."/>
            <person name="Gonzalez-Pimentel J.L."/>
            <person name="Laiz L."/>
            <person name="Saiz-Jimenez C."/>
        </authorList>
    </citation>
    <scope>NUCLEOTIDE SEQUENCE [LARGE SCALE GENOMIC DNA]</scope>
    <source>
        <strain evidence="3 4">DSM 19484</strain>
    </source>
</reference>
<feature type="transmembrane region" description="Helical" evidence="1">
    <location>
        <begin position="108"/>
        <end position="127"/>
    </location>
</feature>
<feature type="transmembrane region" description="Helical" evidence="1">
    <location>
        <begin position="69"/>
        <end position="87"/>
    </location>
</feature>
<dbReference type="AlphaFoldDB" id="A0A419A2N7"/>
<dbReference type="OrthoDB" id="4228364at2"/>
<evidence type="ECO:0000256" key="1">
    <source>
        <dbReference type="SAM" id="Phobius"/>
    </source>
</evidence>
<dbReference type="InterPro" id="IPR003148">
    <property type="entry name" value="RCK_N"/>
</dbReference>
<feature type="domain" description="RCK N-terminal" evidence="2">
    <location>
        <begin position="111"/>
        <end position="222"/>
    </location>
</feature>
<dbReference type="Gene3D" id="3.40.50.720">
    <property type="entry name" value="NAD(P)-binding Rossmann-like Domain"/>
    <property type="match status" value="1"/>
</dbReference>
<dbReference type="RefSeq" id="WP_119884694.1">
    <property type="nucleotide sequence ID" value="NZ_CP067169.1"/>
</dbReference>
<gene>
    <name evidence="3" type="ORF">D3P06_00670</name>
</gene>
<keyword evidence="1" id="KW-1133">Transmembrane helix</keyword>
<dbReference type="Proteomes" id="UP000285530">
    <property type="component" value="Unassembled WGS sequence"/>
</dbReference>
<evidence type="ECO:0000259" key="2">
    <source>
        <dbReference type="Pfam" id="PF02254"/>
    </source>
</evidence>
<keyword evidence="1" id="KW-0472">Membrane</keyword>
<evidence type="ECO:0000313" key="3">
    <source>
        <dbReference type="EMBL" id="RJL07289.1"/>
    </source>
</evidence>